<reference evidence="2 3" key="1">
    <citation type="submission" date="2019-01" db="EMBL/GenBank/DDBJ databases">
        <title>Lujinxingia litoralis gen. nov., sp. nov. and Lujinxingia sediminis gen. nov., sp. nov., new members in the order Bradymonadales, isolated from coastal sediment.</title>
        <authorList>
            <person name="Li C.-M."/>
        </authorList>
    </citation>
    <scope>NUCLEOTIDE SEQUENCE [LARGE SCALE GENOMIC DNA]</scope>
    <source>
        <strain evidence="2 3">SEH01</strain>
    </source>
</reference>
<protein>
    <recommendedName>
        <fullName evidence="4">Terminase small subunit</fullName>
    </recommendedName>
</protein>
<sequence>MSSKAERYVLAKLNGAGSREAARQAGYAGGRPPSTALRLYERVRELRAMPDGARWIERRLQEREEEVRELRATMRAAKLLERAVSSHH</sequence>
<organism evidence="2 3">
    <name type="scientific">Lujinxingia sediminis</name>
    <dbReference type="NCBI Taxonomy" id="2480984"/>
    <lineage>
        <taxon>Bacteria</taxon>
        <taxon>Deltaproteobacteria</taxon>
        <taxon>Bradymonadales</taxon>
        <taxon>Lujinxingiaceae</taxon>
        <taxon>Lujinxingia</taxon>
    </lineage>
</organism>
<feature type="coiled-coil region" evidence="1">
    <location>
        <begin position="53"/>
        <end position="80"/>
    </location>
</feature>
<keyword evidence="3" id="KW-1185">Reference proteome</keyword>
<comment type="caution">
    <text evidence="2">The sequence shown here is derived from an EMBL/GenBank/DDBJ whole genome shotgun (WGS) entry which is preliminary data.</text>
</comment>
<name>A0ABY0CQC4_9DELT</name>
<dbReference type="RefSeq" id="WP_127780729.1">
    <property type="nucleotide sequence ID" value="NZ_SADD01000009.1"/>
</dbReference>
<evidence type="ECO:0008006" key="4">
    <source>
        <dbReference type="Google" id="ProtNLM"/>
    </source>
</evidence>
<evidence type="ECO:0000256" key="1">
    <source>
        <dbReference type="SAM" id="Coils"/>
    </source>
</evidence>
<dbReference type="EMBL" id="SADD01000009">
    <property type="protein sequence ID" value="RVU42702.1"/>
    <property type="molecule type" value="Genomic_DNA"/>
</dbReference>
<accession>A0ABY0CQC4</accession>
<proteinExistence type="predicted"/>
<keyword evidence="1" id="KW-0175">Coiled coil</keyword>
<evidence type="ECO:0000313" key="2">
    <source>
        <dbReference type="EMBL" id="RVU42702.1"/>
    </source>
</evidence>
<gene>
    <name evidence="2" type="ORF">EA187_14390</name>
</gene>
<dbReference type="Proteomes" id="UP000282926">
    <property type="component" value="Unassembled WGS sequence"/>
</dbReference>
<evidence type="ECO:0000313" key="3">
    <source>
        <dbReference type="Proteomes" id="UP000282926"/>
    </source>
</evidence>